<keyword evidence="4" id="KW-0732">Signal</keyword>
<feature type="chain" id="PRO_5039098715" description="YbhG-like alpha-helical hairpin domain-containing protein" evidence="4">
    <location>
        <begin position="28"/>
        <end position="408"/>
    </location>
</feature>
<dbReference type="STRING" id="1390249.BHU72_04185"/>
<dbReference type="Pfam" id="PF25881">
    <property type="entry name" value="HH_YBHG"/>
    <property type="match status" value="1"/>
</dbReference>
<protein>
    <recommendedName>
        <fullName evidence="5">YbhG-like alpha-helical hairpin domain-containing protein</fullName>
    </recommendedName>
</protein>
<evidence type="ECO:0000259" key="5">
    <source>
        <dbReference type="Pfam" id="PF25881"/>
    </source>
</evidence>
<keyword evidence="2 3" id="KW-0175">Coiled coil</keyword>
<dbReference type="PANTHER" id="PTHR32347:SF14">
    <property type="entry name" value="EFFLUX SYSTEM COMPONENT YKNX-RELATED"/>
    <property type="match status" value="1"/>
</dbReference>
<dbReference type="Gene3D" id="2.40.30.170">
    <property type="match status" value="1"/>
</dbReference>
<sequence length="408" mass="45128">MKSNKHSFVMKSSTLLLIAFLSFTIIGCSKDTEAVVDITKPVKTMAVHSEERIVELIYIGIVEAEDIKKLSFGTGGLIEKIYVKKHDTIRPGQLLATVSTKDLQFAVREAKAQVDMANAQYRLALQGAANEDVNQALLAIQKAEDAYDYTFNQLERMRSLYEQGAIPKVELEKVEFEFNLRTTEKAQAEAQLKKVENAVRMEEKEALLAQLERAQVDYEYKSSMLKDAEIHSHSGGYVLDIVAKEGERVGSGHPVILIQNTNQVVTVGVTNRDLQNIKPGLDVSVNANGVHTSGKVISIAANPDPTTRTYAVKIQLQQEKDAYAIGTVVQVKFAIGKEKGIWIPISSIMAEAFDYVYTVDRDIAYKTDVVLGAVMGNEIKVEGLEDGALLVIEGAKRLSHQEQVKLQQ</sequence>
<evidence type="ECO:0000313" key="6">
    <source>
        <dbReference type="EMBL" id="OEH85300.1"/>
    </source>
</evidence>
<dbReference type="PANTHER" id="PTHR32347">
    <property type="entry name" value="EFFLUX SYSTEM COMPONENT YKNX-RELATED"/>
    <property type="match status" value="1"/>
</dbReference>
<evidence type="ECO:0000313" key="7">
    <source>
        <dbReference type="Proteomes" id="UP000095255"/>
    </source>
</evidence>
<feature type="domain" description="YbhG-like alpha-helical hairpin" evidence="5">
    <location>
        <begin position="100"/>
        <end position="216"/>
    </location>
</feature>
<proteinExistence type="predicted"/>
<organism evidence="6 7">
    <name type="scientific">Desulfuribacillus stibiiarsenatis</name>
    <dbReference type="NCBI Taxonomy" id="1390249"/>
    <lineage>
        <taxon>Bacteria</taxon>
        <taxon>Bacillati</taxon>
        <taxon>Bacillota</taxon>
        <taxon>Desulfuribacillia</taxon>
        <taxon>Desulfuribacillales</taxon>
        <taxon>Desulfuribacillaceae</taxon>
        <taxon>Desulfuribacillus</taxon>
    </lineage>
</organism>
<dbReference type="InterPro" id="IPR059052">
    <property type="entry name" value="HH_YbhG-like"/>
</dbReference>
<dbReference type="Gene3D" id="2.40.420.20">
    <property type="match status" value="1"/>
</dbReference>
<reference evidence="6 7" key="1">
    <citation type="submission" date="2016-09" db="EMBL/GenBank/DDBJ databases">
        <title>Desulfuribacillus arsenicus sp. nov., an obligately anaerobic, dissimilatory arsenic- and antimonate-reducing bacterium isolated from anoxic sediments.</title>
        <authorList>
            <person name="Abin C.A."/>
            <person name="Hollibaugh J.T."/>
        </authorList>
    </citation>
    <scope>NUCLEOTIDE SEQUENCE [LARGE SCALE GENOMIC DNA]</scope>
    <source>
        <strain evidence="6 7">MLFW-2</strain>
    </source>
</reference>
<dbReference type="SUPFAM" id="SSF111369">
    <property type="entry name" value="HlyD-like secretion proteins"/>
    <property type="match status" value="1"/>
</dbReference>
<name>A0A1E5L5A9_9FIRM</name>
<comment type="caution">
    <text evidence="6">The sequence shown here is derived from an EMBL/GenBank/DDBJ whole genome shotgun (WGS) entry which is preliminary data.</text>
</comment>
<dbReference type="Gene3D" id="1.10.287.470">
    <property type="entry name" value="Helix hairpin bin"/>
    <property type="match status" value="1"/>
</dbReference>
<dbReference type="AlphaFoldDB" id="A0A1E5L5A9"/>
<feature type="coiled-coil region" evidence="3">
    <location>
        <begin position="185"/>
        <end position="221"/>
    </location>
</feature>
<evidence type="ECO:0000256" key="4">
    <source>
        <dbReference type="SAM" id="SignalP"/>
    </source>
</evidence>
<dbReference type="RefSeq" id="WP_069702126.1">
    <property type="nucleotide sequence ID" value="NZ_MJAT01000022.1"/>
</dbReference>
<feature type="signal peptide" evidence="4">
    <location>
        <begin position="1"/>
        <end position="27"/>
    </location>
</feature>
<accession>A0A1E5L5A9</accession>
<dbReference type="InterPro" id="IPR050465">
    <property type="entry name" value="UPF0194_transport"/>
</dbReference>
<dbReference type="Gene3D" id="2.40.50.100">
    <property type="match status" value="1"/>
</dbReference>
<keyword evidence="7" id="KW-1185">Reference proteome</keyword>
<evidence type="ECO:0000256" key="1">
    <source>
        <dbReference type="ARBA" id="ARBA00004196"/>
    </source>
</evidence>
<dbReference type="GO" id="GO:0030313">
    <property type="term" value="C:cell envelope"/>
    <property type="evidence" value="ECO:0007669"/>
    <property type="project" value="UniProtKB-SubCell"/>
</dbReference>
<comment type="subcellular location">
    <subcellularLocation>
        <location evidence="1">Cell envelope</location>
    </subcellularLocation>
</comment>
<evidence type="ECO:0000256" key="3">
    <source>
        <dbReference type="SAM" id="Coils"/>
    </source>
</evidence>
<evidence type="ECO:0000256" key="2">
    <source>
        <dbReference type="ARBA" id="ARBA00023054"/>
    </source>
</evidence>
<dbReference type="PROSITE" id="PS51257">
    <property type="entry name" value="PROKAR_LIPOPROTEIN"/>
    <property type="match status" value="1"/>
</dbReference>
<dbReference type="OrthoDB" id="1634554at2"/>
<gene>
    <name evidence="6" type="ORF">BHU72_04185</name>
</gene>
<dbReference type="EMBL" id="MJAT01000022">
    <property type="protein sequence ID" value="OEH85300.1"/>
    <property type="molecule type" value="Genomic_DNA"/>
</dbReference>
<dbReference type="Proteomes" id="UP000095255">
    <property type="component" value="Unassembled WGS sequence"/>
</dbReference>